<proteinExistence type="predicted"/>
<sequence>MEWTQHPEIMSHPVILTNAHIHAVQISEHLFGMLFMLARRLHSAYRQQLEKVWQRDTLLSDLEIIAGKTLCVVGLGSIGRRCAMLGKAHEMRVIGIRNHPQATPYGKCRMSSSHRTSQVGFLATKKAPLISSWITSVDTSRMNHYSLW</sequence>
<gene>
    <name evidence="4" type="ORF">LCGC14_1630720</name>
</gene>
<protein>
    <recommendedName>
        <fullName evidence="3">D-isomer specific 2-hydroxyacid dehydrogenase NAD-binding domain-containing protein</fullName>
    </recommendedName>
</protein>
<dbReference type="Gene3D" id="3.40.50.720">
    <property type="entry name" value="NAD(P)-binding Rossmann-like Domain"/>
    <property type="match status" value="2"/>
</dbReference>
<keyword evidence="1" id="KW-0560">Oxidoreductase</keyword>
<keyword evidence="2" id="KW-0520">NAD</keyword>
<dbReference type="InterPro" id="IPR006140">
    <property type="entry name" value="D-isomer_DH_NAD-bd"/>
</dbReference>
<dbReference type="PANTHER" id="PTHR43333:SF1">
    <property type="entry name" value="D-ISOMER SPECIFIC 2-HYDROXYACID DEHYDROGENASE NAD-BINDING DOMAIN-CONTAINING PROTEIN"/>
    <property type="match status" value="1"/>
</dbReference>
<evidence type="ECO:0000313" key="4">
    <source>
        <dbReference type="EMBL" id="KKM21904.1"/>
    </source>
</evidence>
<feature type="domain" description="D-isomer specific 2-hydroxyacid dehydrogenase NAD-binding" evidence="3">
    <location>
        <begin position="31"/>
        <end position="104"/>
    </location>
</feature>
<dbReference type="PANTHER" id="PTHR43333">
    <property type="entry name" value="2-HACID_DH_C DOMAIN-CONTAINING PROTEIN"/>
    <property type="match status" value="1"/>
</dbReference>
<evidence type="ECO:0000259" key="3">
    <source>
        <dbReference type="Pfam" id="PF02826"/>
    </source>
</evidence>
<evidence type="ECO:0000256" key="1">
    <source>
        <dbReference type="ARBA" id="ARBA00023002"/>
    </source>
</evidence>
<organism evidence="4">
    <name type="scientific">marine sediment metagenome</name>
    <dbReference type="NCBI Taxonomy" id="412755"/>
    <lineage>
        <taxon>unclassified sequences</taxon>
        <taxon>metagenomes</taxon>
        <taxon>ecological metagenomes</taxon>
    </lineage>
</organism>
<dbReference type="Pfam" id="PF02826">
    <property type="entry name" value="2-Hacid_dh_C"/>
    <property type="match status" value="1"/>
</dbReference>
<dbReference type="AlphaFoldDB" id="A0A0F9IPU1"/>
<evidence type="ECO:0000256" key="2">
    <source>
        <dbReference type="ARBA" id="ARBA00023027"/>
    </source>
</evidence>
<dbReference type="GO" id="GO:0051287">
    <property type="term" value="F:NAD binding"/>
    <property type="evidence" value="ECO:0007669"/>
    <property type="project" value="InterPro"/>
</dbReference>
<reference evidence="4" key="1">
    <citation type="journal article" date="2015" name="Nature">
        <title>Complex archaea that bridge the gap between prokaryotes and eukaryotes.</title>
        <authorList>
            <person name="Spang A."/>
            <person name="Saw J.H."/>
            <person name="Jorgensen S.L."/>
            <person name="Zaremba-Niedzwiedzka K."/>
            <person name="Martijn J."/>
            <person name="Lind A.E."/>
            <person name="van Eijk R."/>
            <person name="Schleper C."/>
            <person name="Guy L."/>
            <person name="Ettema T.J."/>
        </authorList>
    </citation>
    <scope>NUCLEOTIDE SEQUENCE</scope>
</reference>
<dbReference type="GO" id="GO:0016491">
    <property type="term" value="F:oxidoreductase activity"/>
    <property type="evidence" value="ECO:0007669"/>
    <property type="project" value="UniProtKB-KW"/>
</dbReference>
<comment type="caution">
    <text evidence="4">The sequence shown here is derived from an EMBL/GenBank/DDBJ whole genome shotgun (WGS) entry which is preliminary data.</text>
</comment>
<dbReference type="SUPFAM" id="SSF51735">
    <property type="entry name" value="NAD(P)-binding Rossmann-fold domains"/>
    <property type="match status" value="1"/>
</dbReference>
<dbReference type="EMBL" id="LAZR01013451">
    <property type="protein sequence ID" value="KKM21904.1"/>
    <property type="molecule type" value="Genomic_DNA"/>
</dbReference>
<name>A0A0F9IPU1_9ZZZZ</name>
<accession>A0A0F9IPU1</accession>
<dbReference type="InterPro" id="IPR036291">
    <property type="entry name" value="NAD(P)-bd_dom_sf"/>
</dbReference>